<feature type="region of interest" description="Disordered" evidence="1">
    <location>
        <begin position="1"/>
        <end position="241"/>
    </location>
</feature>
<reference evidence="2" key="1">
    <citation type="submission" date="2022-03" db="EMBL/GenBank/DDBJ databases">
        <authorList>
            <person name="Martin C."/>
        </authorList>
    </citation>
    <scope>NUCLEOTIDE SEQUENCE</scope>
</reference>
<evidence type="ECO:0000313" key="2">
    <source>
        <dbReference type="EMBL" id="CAH1787372.1"/>
    </source>
</evidence>
<dbReference type="Proteomes" id="UP000749559">
    <property type="component" value="Unassembled WGS sequence"/>
</dbReference>
<gene>
    <name evidence="2" type="ORF">OFUS_LOCUS13089</name>
</gene>
<dbReference type="EMBL" id="CAIIXF020000006">
    <property type="protein sequence ID" value="CAH1787372.1"/>
    <property type="molecule type" value="Genomic_DNA"/>
</dbReference>
<dbReference type="AlphaFoldDB" id="A0A8J1TXQ8"/>
<sequence length="412" mass="45636">MGCTSTKQEGVDISSGIAPFPREGESGPAVNSNVSSKRDLGSKKTVKSHLPPLKGDLSMKKDARRNRHKVLKDWRNRRVKAAEEMSHKIMDEKELLSVRSLRSRATSQTTSRAPSPTPGSSQPAHFNGHPNGSGWTEENERSQHESNSNNQTMQNSKITGHSASLETDSVGSAETESTNLTSGVMVPELNNGDPVSQINEGNPQIPSITTESMDDGNTKSHENLQNGQLRNEGKKPSIHQWGKIPLAPLSPIESQLAPLNPTRTHGFLMTLPHHGPWSPIKRHKIPPCPIGVCWTSHNTSYDRWGKIPQCPLPHGKNEHVHSRWGKMGLRVILPHLAPSNPTWNLIGPHRLMGPYRTRWGNMGQNPKESYRLHGAKSQEVPRNVRSMEVPICPIGVHQTLWLVCRHTEHDGP</sequence>
<keyword evidence="3" id="KW-1185">Reference proteome</keyword>
<name>A0A8J1TXQ8_OWEFU</name>
<evidence type="ECO:0000313" key="3">
    <source>
        <dbReference type="Proteomes" id="UP000749559"/>
    </source>
</evidence>
<feature type="compositionally biased region" description="Basic and acidic residues" evidence="1">
    <location>
        <begin position="71"/>
        <end position="96"/>
    </location>
</feature>
<accession>A0A8J1TXQ8</accession>
<organism evidence="2 3">
    <name type="scientific">Owenia fusiformis</name>
    <name type="common">Polychaete worm</name>
    <dbReference type="NCBI Taxonomy" id="6347"/>
    <lineage>
        <taxon>Eukaryota</taxon>
        <taxon>Metazoa</taxon>
        <taxon>Spiralia</taxon>
        <taxon>Lophotrochozoa</taxon>
        <taxon>Annelida</taxon>
        <taxon>Polychaeta</taxon>
        <taxon>Sedentaria</taxon>
        <taxon>Canalipalpata</taxon>
        <taxon>Sabellida</taxon>
        <taxon>Oweniida</taxon>
        <taxon>Oweniidae</taxon>
        <taxon>Owenia</taxon>
    </lineage>
</organism>
<feature type="compositionally biased region" description="Polar residues" evidence="1">
    <location>
        <begin position="103"/>
        <end position="124"/>
    </location>
</feature>
<feature type="compositionally biased region" description="Polar residues" evidence="1">
    <location>
        <begin position="145"/>
        <end position="182"/>
    </location>
</feature>
<dbReference type="OrthoDB" id="6150014at2759"/>
<comment type="caution">
    <text evidence="2">The sequence shown here is derived from an EMBL/GenBank/DDBJ whole genome shotgun (WGS) entry which is preliminary data.</text>
</comment>
<proteinExistence type="predicted"/>
<protein>
    <submittedName>
        <fullName evidence="2">Uncharacterized protein</fullName>
    </submittedName>
</protein>
<evidence type="ECO:0000256" key="1">
    <source>
        <dbReference type="SAM" id="MobiDB-lite"/>
    </source>
</evidence>
<feature type="compositionally biased region" description="Polar residues" evidence="1">
    <location>
        <begin position="193"/>
        <end position="211"/>
    </location>
</feature>